<accession>A0A1J6HNI3</accession>
<evidence type="ECO:0000313" key="3">
    <source>
        <dbReference type="Proteomes" id="UP000182985"/>
    </source>
</evidence>
<dbReference type="InterPro" id="IPR050266">
    <property type="entry name" value="AB_hydrolase_sf"/>
</dbReference>
<organism evidence="2 3">
    <name type="scientific">Brucella cytisi</name>
    <dbReference type="NCBI Taxonomy" id="407152"/>
    <lineage>
        <taxon>Bacteria</taxon>
        <taxon>Pseudomonadati</taxon>
        <taxon>Pseudomonadota</taxon>
        <taxon>Alphaproteobacteria</taxon>
        <taxon>Hyphomicrobiales</taxon>
        <taxon>Brucellaceae</taxon>
        <taxon>Brucella/Ochrobactrum group</taxon>
        <taxon>Brucella</taxon>
    </lineage>
</organism>
<dbReference type="RefSeq" id="WP_071631230.1">
    <property type="nucleotide sequence ID" value="NZ_JBCAUP010000023.1"/>
</dbReference>
<dbReference type="GO" id="GO:0016787">
    <property type="term" value="F:hydrolase activity"/>
    <property type="evidence" value="ECO:0007669"/>
    <property type="project" value="UniProtKB-KW"/>
</dbReference>
<dbReference type="PRINTS" id="PR00111">
    <property type="entry name" value="ABHYDROLASE"/>
</dbReference>
<reference evidence="2 3" key="1">
    <citation type="submission" date="2016-10" db="EMBL/GenBank/DDBJ databases">
        <title>The Draft Genome Sequence of the Potato Rhizosphere Bacteria Ochrobactrum sp. IPA7.2.</title>
        <authorList>
            <person name="Gogoleva N.E."/>
            <person name="Khlopko Y.A."/>
            <person name="Burygin G.L."/>
            <person name="Plotnikov A.O."/>
        </authorList>
    </citation>
    <scope>NUCLEOTIDE SEQUENCE [LARGE SCALE GENOMIC DNA]</scope>
    <source>
        <strain evidence="2 3">IPA7.2</strain>
    </source>
</reference>
<evidence type="ECO:0000313" key="2">
    <source>
        <dbReference type="EMBL" id="OIS93985.1"/>
    </source>
</evidence>
<protein>
    <submittedName>
        <fullName evidence="2">Alpha/beta hydrolase</fullName>
    </submittedName>
</protein>
<gene>
    <name evidence="2" type="ORF">BLA27_07770</name>
</gene>
<dbReference type="AlphaFoldDB" id="A0A1J6HNI3"/>
<dbReference type="Proteomes" id="UP000182985">
    <property type="component" value="Unassembled WGS sequence"/>
</dbReference>
<dbReference type="InterPro" id="IPR029058">
    <property type="entry name" value="AB_hydrolase_fold"/>
</dbReference>
<dbReference type="PANTHER" id="PTHR43798">
    <property type="entry name" value="MONOACYLGLYCEROL LIPASE"/>
    <property type="match status" value="1"/>
</dbReference>
<dbReference type="OrthoDB" id="9799612at2"/>
<dbReference type="Pfam" id="PF00561">
    <property type="entry name" value="Abhydrolase_1"/>
    <property type="match status" value="1"/>
</dbReference>
<feature type="domain" description="AB hydrolase-1" evidence="1">
    <location>
        <begin position="31"/>
        <end position="248"/>
    </location>
</feature>
<proteinExistence type="predicted"/>
<dbReference type="Gene3D" id="3.40.50.1820">
    <property type="entry name" value="alpha/beta hydrolase"/>
    <property type="match status" value="1"/>
</dbReference>
<dbReference type="SUPFAM" id="SSF53474">
    <property type="entry name" value="alpha/beta-Hydrolases"/>
    <property type="match status" value="1"/>
</dbReference>
<name>A0A1J6HNI3_9HYPH</name>
<dbReference type="InterPro" id="IPR000073">
    <property type="entry name" value="AB_hydrolase_1"/>
</dbReference>
<evidence type="ECO:0000259" key="1">
    <source>
        <dbReference type="Pfam" id="PF00561"/>
    </source>
</evidence>
<dbReference type="EMBL" id="MOEC01000006">
    <property type="protein sequence ID" value="OIS93985.1"/>
    <property type="molecule type" value="Genomic_DNA"/>
</dbReference>
<comment type="caution">
    <text evidence="2">The sequence shown here is derived from an EMBL/GenBank/DDBJ whole genome shotgun (WGS) entry which is preliminary data.</text>
</comment>
<sequence length="261" mass="28787">MLNYSSSFEKRTVEIRGKTVTYLVKGEGKDVVFLHGTGTFPGFDSLIDIASRNRLIIPFHPNFGESDADTDIVQIGDYVLHYMDFFDALALDQFSLGGFSLGGWIAAEFAIRQPERLAALFLAAPAGLDIPTIPLPDLFQVASADIPAHLTHDPSVALRYFPTAPDSRFDEALGREMGALALVHATDGRGNKTLGHWLHRLHMPTLILWGEEDRVIPAQYAEEWQRGIDEARLEKLGATGHLLFEEAPAAATLVRDFLSTV</sequence>
<keyword evidence="2" id="KW-0378">Hydrolase</keyword>
<keyword evidence="3" id="KW-1185">Reference proteome</keyword>